<feature type="compositionally biased region" description="Basic and acidic residues" evidence="1">
    <location>
        <begin position="67"/>
        <end position="83"/>
    </location>
</feature>
<dbReference type="Gene3D" id="3.30.360.10">
    <property type="entry name" value="Dihydrodipicolinate Reductase, domain 2"/>
    <property type="match status" value="1"/>
</dbReference>
<accession>A0AAD5VZL2</accession>
<dbReference type="PANTHER" id="PTHR43249:SF1">
    <property type="entry name" value="D-GLUCOSIDE 3-DEHYDROGENASE"/>
    <property type="match status" value="1"/>
</dbReference>
<dbReference type="Gene3D" id="3.40.50.720">
    <property type="entry name" value="NAD(P)-binding Rossmann-like Domain"/>
    <property type="match status" value="1"/>
</dbReference>
<evidence type="ECO:0000259" key="3">
    <source>
        <dbReference type="Pfam" id="PF08635"/>
    </source>
</evidence>
<feature type="region of interest" description="Disordered" evidence="1">
    <location>
        <begin position="108"/>
        <end position="162"/>
    </location>
</feature>
<evidence type="ECO:0000313" key="5">
    <source>
        <dbReference type="Proteomes" id="UP001213000"/>
    </source>
</evidence>
<dbReference type="InterPro" id="IPR052515">
    <property type="entry name" value="Gfo/Idh/MocA_Oxidoreductase"/>
</dbReference>
<keyword evidence="5" id="KW-1185">Reference proteome</keyword>
<dbReference type="AlphaFoldDB" id="A0AAD5VZL2"/>
<evidence type="ECO:0000259" key="2">
    <source>
        <dbReference type="Pfam" id="PF01408"/>
    </source>
</evidence>
<name>A0AAD5VZL2_9AGAR</name>
<dbReference type="InterPro" id="IPR000683">
    <property type="entry name" value="Gfo/Idh/MocA-like_OxRdtase_N"/>
</dbReference>
<feature type="compositionally biased region" description="Basic and acidic residues" evidence="1">
    <location>
        <begin position="26"/>
        <end position="42"/>
    </location>
</feature>
<reference evidence="4" key="1">
    <citation type="submission" date="2022-07" db="EMBL/GenBank/DDBJ databases">
        <title>Genome Sequence of Leucocoprinus birnbaumii.</title>
        <authorList>
            <person name="Buettner E."/>
        </authorList>
    </citation>
    <scope>NUCLEOTIDE SEQUENCE</scope>
    <source>
        <strain evidence="4">VT141</strain>
    </source>
</reference>
<feature type="region of interest" description="Disordered" evidence="1">
    <location>
        <begin position="1"/>
        <end position="83"/>
    </location>
</feature>
<feature type="compositionally biased region" description="Basic and acidic residues" evidence="1">
    <location>
        <begin position="108"/>
        <end position="118"/>
    </location>
</feature>
<gene>
    <name evidence="4" type="ORF">NP233_g2080</name>
</gene>
<evidence type="ECO:0000256" key="1">
    <source>
        <dbReference type="SAM" id="MobiDB-lite"/>
    </source>
</evidence>
<dbReference type="Pfam" id="PF08635">
    <property type="entry name" value="ox_reductase_C"/>
    <property type="match status" value="1"/>
</dbReference>
<dbReference type="InterPro" id="IPR036291">
    <property type="entry name" value="NAD(P)-bd_dom_sf"/>
</dbReference>
<evidence type="ECO:0008006" key="6">
    <source>
        <dbReference type="Google" id="ProtNLM"/>
    </source>
</evidence>
<evidence type="ECO:0000313" key="4">
    <source>
        <dbReference type="EMBL" id="KAJ3573955.1"/>
    </source>
</evidence>
<dbReference type="InterPro" id="IPR013944">
    <property type="entry name" value="OxRdtase_put_C"/>
</dbReference>
<dbReference type="GO" id="GO:0000166">
    <property type="term" value="F:nucleotide binding"/>
    <property type="evidence" value="ECO:0007669"/>
    <property type="project" value="InterPro"/>
</dbReference>
<proteinExistence type="predicted"/>
<dbReference type="Pfam" id="PF01408">
    <property type="entry name" value="GFO_IDH_MocA"/>
    <property type="match status" value="1"/>
</dbReference>
<sequence length="571" mass="64044">MDTGFIGSRHSNRDQPGQHLSGLSDQPKDLANDGRSEEERRPSPQSASTLLAPEIPSADLSVDFSSETEKAEKDQMEKRKSNLLKLNEENEELRRKLKELNDRLEAAERKRAELRTQDQKGGGFLPMQSRRQSATAARRMSERRSSGKSSRRPSIDPTRLVPMDKTSHIGGADDFNVVFIGAGNIMFGSDEGPWNHSFRLEHKLGRRLKVVALIDPAIERATAVLREKCDSFVVSAYQDTRVYKSLDDFVKNMSPRERPRAIIIGSPPMFRGCLQPGKDVEVQILKHFPGVAMFIEKPIATGPYEYLKDGFQIAKMISDTKTICSVGYMLRYLKAVQSMKQIIEENQLTVMSTIARYAAAYEAIAKPEWWDKSKSAGPIIEQGTHFCDLSRYFGGEVDISSVTAHSLEWDENAGQLSKMRVDESKIAPENRIPRVTAATWKYDSGAVGSFVHVAALQGTNYSCEFEVYADGYLLKLVNPYVQPVLYVRRPGDDHEQVTTFPDDDPFFSEISNLIDIVEDIEEDPEAAQILSSYEDAVKTYELTWAIRLASEKSRAAKLKASNEAAKAQQAE</sequence>
<organism evidence="4 5">
    <name type="scientific">Leucocoprinus birnbaumii</name>
    <dbReference type="NCBI Taxonomy" id="56174"/>
    <lineage>
        <taxon>Eukaryota</taxon>
        <taxon>Fungi</taxon>
        <taxon>Dikarya</taxon>
        <taxon>Basidiomycota</taxon>
        <taxon>Agaricomycotina</taxon>
        <taxon>Agaricomycetes</taxon>
        <taxon>Agaricomycetidae</taxon>
        <taxon>Agaricales</taxon>
        <taxon>Agaricineae</taxon>
        <taxon>Agaricaceae</taxon>
        <taxon>Leucocoprinus</taxon>
    </lineage>
</organism>
<dbReference type="PANTHER" id="PTHR43249">
    <property type="entry name" value="UDP-N-ACETYL-2-AMINO-2-DEOXY-D-GLUCURONATE OXIDASE"/>
    <property type="match status" value="1"/>
</dbReference>
<feature type="domain" description="Oxidoreductase putative C-terminal" evidence="3">
    <location>
        <begin position="331"/>
        <end position="472"/>
    </location>
</feature>
<feature type="domain" description="Gfo/Idh/MocA-like oxidoreductase N-terminal" evidence="2">
    <location>
        <begin position="175"/>
        <end position="328"/>
    </location>
</feature>
<dbReference type="SUPFAM" id="SSF51735">
    <property type="entry name" value="NAD(P)-binding Rossmann-fold domains"/>
    <property type="match status" value="1"/>
</dbReference>
<dbReference type="EMBL" id="JANIEX010000085">
    <property type="protein sequence ID" value="KAJ3573955.1"/>
    <property type="molecule type" value="Genomic_DNA"/>
</dbReference>
<dbReference type="Proteomes" id="UP001213000">
    <property type="component" value="Unassembled WGS sequence"/>
</dbReference>
<comment type="caution">
    <text evidence="4">The sequence shown here is derived from an EMBL/GenBank/DDBJ whole genome shotgun (WGS) entry which is preliminary data.</text>
</comment>
<protein>
    <recommendedName>
        <fullName evidence="6">NAD binding dehydrogenase</fullName>
    </recommendedName>
</protein>
<dbReference type="SUPFAM" id="SSF55347">
    <property type="entry name" value="Glyceraldehyde-3-phosphate dehydrogenase-like, C-terminal domain"/>
    <property type="match status" value="1"/>
</dbReference>
<feature type="compositionally biased region" description="Low complexity" evidence="1">
    <location>
        <begin position="127"/>
        <end position="138"/>
    </location>
</feature>